<dbReference type="EMBL" id="KB206395">
    <property type="protein sequence ID" value="ELP92080.1"/>
    <property type="molecule type" value="Genomic_DNA"/>
</dbReference>
<feature type="compositionally biased region" description="Polar residues" evidence="1">
    <location>
        <begin position="562"/>
        <end position="589"/>
    </location>
</feature>
<protein>
    <submittedName>
        <fullName evidence="2">Uncharacterized protein</fullName>
    </submittedName>
</protein>
<dbReference type="AlphaFoldDB" id="A0A0A1UAS0"/>
<feature type="region of interest" description="Disordered" evidence="1">
    <location>
        <begin position="215"/>
        <end position="241"/>
    </location>
</feature>
<feature type="region of interest" description="Disordered" evidence="1">
    <location>
        <begin position="562"/>
        <end position="604"/>
    </location>
</feature>
<proteinExistence type="predicted"/>
<gene>
    <name evidence="2" type="ORF">EIN_379570</name>
</gene>
<feature type="region of interest" description="Disordered" evidence="1">
    <location>
        <begin position="478"/>
        <end position="502"/>
    </location>
</feature>
<accession>A0A0A1UAS0</accession>
<feature type="compositionally biased region" description="Polar residues" evidence="1">
    <location>
        <begin position="482"/>
        <end position="495"/>
    </location>
</feature>
<evidence type="ECO:0000313" key="2">
    <source>
        <dbReference type="EMBL" id="ELP92080.1"/>
    </source>
</evidence>
<name>A0A0A1UAS0_ENTIV</name>
<reference evidence="2 3" key="1">
    <citation type="submission" date="2012-10" db="EMBL/GenBank/DDBJ databases">
        <authorList>
            <person name="Zafar N."/>
            <person name="Inman J."/>
            <person name="Hall N."/>
            <person name="Lorenzi H."/>
            <person name="Caler E."/>
        </authorList>
    </citation>
    <scope>NUCLEOTIDE SEQUENCE [LARGE SCALE GENOMIC DNA]</scope>
    <source>
        <strain evidence="2 3">IP1</strain>
    </source>
</reference>
<dbReference type="VEuPathDB" id="AmoebaDB:EIN_379570"/>
<feature type="compositionally biased region" description="Basic and acidic residues" evidence="1">
    <location>
        <begin position="595"/>
        <end position="604"/>
    </location>
</feature>
<evidence type="ECO:0000256" key="1">
    <source>
        <dbReference type="SAM" id="MobiDB-lite"/>
    </source>
</evidence>
<dbReference type="KEGG" id="eiv:EIN_379570"/>
<evidence type="ECO:0000313" key="3">
    <source>
        <dbReference type="Proteomes" id="UP000014680"/>
    </source>
</evidence>
<dbReference type="RefSeq" id="XP_004258851.1">
    <property type="nucleotide sequence ID" value="XM_004258803.1"/>
</dbReference>
<dbReference type="OrthoDB" id="10330781at2759"/>
<organism evidence="2 3">
    <name type="scientific">Entamoeba invadens IP1</name>
    <dbReference type="NCBI Taxonomy" id="370355"/>
    <lineage>
        <taxon>Eukaryota</taxon>
        <taxon>Amoebozoa</taxon>
        <taxon>Evosea</taxon>
        <taxon>Archamoebae</taxon>
        <taxon>Mastigamoebida</taxon>
        <taxon>Entamoebidae</taxon>
        <taxon>Entamoeba</taxon>
    </lineage>
</organism>
<sequence length="745" mass="82143">MQTSSRIDEVAKTVPESDRLEQSKLFEEDKKEISVQEENLSGIREEPKSDIQENNLNFNFSNEQQQRIPLNEPKNNILRTKGANKPRISVAQTVGTSKPEVNVKADGKRLTIYNAPQKEEGLAVDKSFNMFGQVALAPSSSTATNALDGKRIRPSIFEKESDNIKDKTQTIPLLPRDENMAPAFAFDANTKLPDDDTQPEKTMKLEPKKILKYEDDHTPSKPLEDIEVHRDPIPEDDRPPLVVDHSSESIEYVEEKPQVVMGPNGGFNIPGLTFNFSMPLTTTTAPQPTQSENKTDTNNLFTMPLFGDQSTTNLSTPTEKQNEVTTQSSIFDLKQFSGKQEANNNEAATNNMGSLGNFNLPIFNIAPASEQTPTTKPLHDDEDKMKNIFSNPLSSKEPSTVDTNKNEPFMSWGCLTTPATSSTETKLGNIFGNLTTTNPPKPAEKQNEMLNDFSTAGIKPIEPAPFGMEPFGVKNELRTKGKSNSSSLQTESSMKNDPISPLGSFTLPTKTVETNDKNIQTETNGFGNIGMPTLNFGTLNIGGSQPLTTTLGNNIFSSKETGFSFGATPSNPFQNTTSGGDGQQNQLGSQEAEDDRAAAKELEAETDTKDYTLVQLNLNVDAIPSDTLFTGVAACCKLSKTTNETNQVIENKWNLVSSSVKINAVKEKKDGIAKFTMTVDEFPRPLAISRLVKGAFIIQKKLSTIVIISLMKYDQVTPEREYYSLKFNSEAERDKFYDSVTPFLN</sequence>
<dbReference type="GeneID" id="14891135"/>
<dbReference type="Proteomes" id="UP000014680">
    <property type="component" value="Unassembled WGS sequence"/>
</dbReference>
<keyword evidence="3" id="KW-1185">Reference proteome</keyword>